<gene>
    <name evidence="1" type="ORF">GGQ99_004813</name>
</gene>
<keyword evidence="2" id="KW-1185">Reference proteome</keyword>
<accession>A0ABR6L890</accession>
<sequence length="36" mass="3785">MRALVIAVLLLQACQTGHDIDPAAERAVICSMLTCG</sequence>
<name>A0ABR6L890_9HYPH</name>
<evidence type="ECO:0000313" key="2">
    <source>
        <dbReference type="Proteomes" id="UP000539538"/>
    </source>
</evidence>
<evidence type="ECO:0008006" key="3">
    <source>
        <dbReference type="Google" id="ProtNLM"/>
    </source>
</evidence>
<proteinExistence type="predicted"/>
<organism evidence="1 2">
    <name type="scientific">Aminobacter niigataensis</name>
    <dbReference type="NCBI Taxonomy" id="83265"/>
    <lineage>
        <taxon>Bacteria</taxon>
        <taxon>Pseudomonadati</taxon>
        <taxon>Pseudomonadota</taxon>
        <taxon>Alphaproteobacteria</taxon>
        <taxon>Hyphomicrobiales</taxon>
        <taxon>Phyllobacteriaceae</taxon>
        <taxon>Aminobacter</taxon>
    </lineage>
</organism>
<reference evidence="1 2" key="1">
    <citation type="submission" date="2020-08" db="EMBL/GenBank/DDBJ databases">
        <title>Genomic Encyclopedia of Type Strains, Phase IV (KMG-IV): sequencing the most valuable type-strain genomes for metagenomic binning, comparative biology and taxonomic classification.</title>
        <authorList>
            <person name="Goeker M."/>
        </authorList>
    </citation>
    <scope>NUCLEOTIDE SEQUENCE [LARGE SCALE GENOMIC DNA]</scope>
    <source>
        <strain evidence="1 2">DSM 7050</strain>
    </source>
</reference>
<evidence type="ECO:0000313" key="1">
    <source>
        <dbReference type="EMBL" id="MBB4653029.1"/>
    </source>
</evidence>
<comment type="caution">
    <text evidence="1">The sequence shown here is derived from an EMBL/GenBank/DDBJ whole genome shotgun (WGS) entry which is preliminary data.</text>
</comment>
<dbReference type="EMBL" id="JACHOT010000009">
    <property type="protein sequence ID" value="MBB4653029.1"/>
    <property type="molecule type" value="Genomic_DNA"/>
</dbReference>
<dbReference type="Proteomes" id="UP000539538">
    <property type="component" value="Unassembled WGS sequence"/>
</dbReference>
<protein>
    <recommendedName>
        <fullName evidence="3">Lipoprotein</fullName>
    </recommendedName>
</protein>